<dbReference type="InterPro" id="IPR012349">
    <property type="entry name" value="Split_barrel_FMN-bd"/>
</dbReference>
<evidence type="ECO:0000313" key="4">
    <source>
        <dbReference type="Proteomes" id="UP000002009"/>
    </source>
</evidence>
<sequence length="286" mass="32243">MKTEKHETTDTNVLFSSPLLRTPLSGSVANAGRHYELPTPPVSCRNLMEQALFGDLCTTMAPMDHRRAGWPVASLVDFATDSEGTPIFSLSPMAMHTRNIKVDPRCSLVVEMPGWRGLASARLTLFGTVRQVPEEKQDLARRLFKSKHSEENMSYGTSEFPLYALTDIKDVYYVGGYGTVKWVDPIEYLSCSPDKVCDRAVQNPLELLNDVNEEYRSRIPSLYPNCSRAKIIAIDRNGMDVRLKTGEGHYVVQRIRFHGPAESYGQVREEVEAILSDGFKKLRKPR</sequence>
<dbReference type="Pfam" id="PF10615">
    <property type="entry name" value="DUF2470"/>
    <property type="match status" value="1"/>
</dbReference>
<dbReference type="GO" id="GO:0005737">
    <property type="term" value="C:cytoplasm"/>
    <property type="evidence" value="ECO:0007669"/>
    <property type="project" value="UniProtKB-ARBA"/>
</dbReference>
<evidence type="ECO:0000259" key="1">
    <source>
        <dbReference type="Pfam" id="PF10615"/>
    </source>
</evidence>
<dbReference type="Pfam" id="PF13883">
    <property type="entry name" value="CREG_beta-barrel"/>
    <property type="match status" value="1"/>
</dbReference>
<dbReference type="Gene3D" id="2.30.110.10">
    <property type="entry name" value="Electron Transport, Fmn-binding Protein, Chain A"/>
    <property type="match status" value="1"/>
</dbReference>
<dbReference type="EMBL" id="CP001329">
    <property type="protein sequence ID" value="ACO65873.1"/>
    <property type="molecule type" value="Genomic_DNA"/>
</dbReference>
<dbReference type="InterPro" id="IPR037119">
    <property type="entry name" value="Haem_oxidase_HugZ-like_sf"/>
</dbReference>
<dbReference type="PANTHER" id="PTHR13343">
    <property type="entry name" value="CREG1 PROTEIN"/>
    <property type="match status" value="1"/>
</dbReference>
<dbReference type="Gene3D" id="3.20.180.10">
    <property type="entry name" value="PNP-oxidase-like"/>
    <property type="match status" value="1"/>
</dbReference>
<evidence type="ECO:0000313" key="3">
    <source>
        <dbReference type="EMBL" id="ACO65873.1"/>
    </source>
</evidence>
<keyword evidence="4" id="KW-1185">Reference proteome</keyword>
<dbReference type="InterPro" id="IPR019595">
    <property type="entry name" value="DUF2470"/>
</dbReference>
<dbReference type="GeneID" id="8246163"/>
<dbReference type="Proteomes" id="UP000002009">
    <property type="component" value="Chromosome 9"/>
</dbReference>
<proteinExistence type="predicted"/>
<organism evidence="3 4">
    <name type="scientific">Micromonas commoda (strain RCC299 / NOUM17 / CCMP2709)</name>
    <name type="common">Picoplanktonic green alga</name>
    <dbReference type="NCBI Taxonomy" id="296587"/>
    <lineage>
        <taxon>Eukaryota</taxon>
        <taxon>Viridiplantae</taxon>
        <taxon>Chlorophyta</taxon>
        <taxon>Mamiellophyceae</taxon>
        <taxon>Mamiellales</taxon>
        <taxon>Mamiellaceae</taxon>
        <taxon>Micromonas</taxon>
    </lineage>
</organism>
<feature type="domain" description="DUF2470" evidence="1">
    <location>
        <begin position="226"/>
        <end position="272"/>
    </location>
</feature>
<dbReference type="RefSeq" id="XP_002504615.1">
    <property type="nucleotide sequence ID" value="XM_002504569.1"/>
</dbReference>
<reference evidence="3 4" key="1">
    <citation type="journal article" date="2009" name="Science">
        <title>Green evolution and dynamic adaptations revealed by genomes of the marine picoeukaryotes Micromonas.</title>
        <authorList>
            <person name="Worden A.Z."/>
            <person name="Lee J.H."/>
            <person name="Mock T."/>
            <person name="Rouze P."/>
            <person name="Simmons M.P."/>
            <person name="Aerts A.L."/>
            <person name="Allen A.E."/>
            <person name="Cuvelier M.L."/>
            <person name="Derelle E."/>
            <person name="Everett M.V."/>
            <person name="Foulon E."/>
            <person name="Grimwood J."/>
            <person name="Gundlach H."/>
            <person name="Henrissat B."/>
            <person name="Napoli C."/>
            <person name="McDonald S.M."/>
            <person name="Parker M.S."/>
            <person name="Rombauts S."/>
            <person name="Salamov A."/>
            <person name="Von Dassow P."/>
            <person name="Badger J.H."/>
            <person name="Coutinho P.M."/>
            <person name="Demir E."/>
            <person name="Dubchak I."/>
            <person name="Gentemann C."/>
            <person name="Eikrem W."/>
            <person name="Gready J.E."/>
            <person name="John U."/>
            <person name="Lanier W."/>
            <person name="Lindquist E.A."/>
            <person name="Lucas S."/>
            <person name="Mayer K.F."/>
            <person name="Moreau H."/>
            <person name="Not F."/>
            <person name="Otillar R."/>
            <person name="Panaud O."/>
            <person name="Pangilinan J."/>
            <person name="Paulsen I."/>
            <person name="Piegu B."/>
            <person name="Poliakov A."/>
            <person name="Robbens S."/>
            <person name="Schmutz J."/>
            <person name="Toulza E."/>
            <person name="Wyss T."/>
            <person name="Zelensky A."/>
            <person name="Zhou K."/>
            <person name="Armbrust E.V."/>
            <person name="Bhattacharya D."/>
            <person name="Goodenough U.W."/>
            <person name="Van de Peer Y."/>
            <person name="Grigoriev I.V."/>
        </authorList>
    </citation>
    <scope>NUCLEOTIDE SEQUENCE [LARGE SCALE GENOMIC DNA]</scope>
    <source>
        <strain evidence="4">RCC299 / NOUM17</strain>
    </source>
</reference>
<dbReference type="eggNOG" id="ENOG502QQRH">
    <property type="taxonomic scope" value="Eukaryota"/>
</dbReference>
<name>C1ECB6_MICCC</name>
<gene>
    <name evidence="3" type="ORF">MICPUN_102322</name>
</gene>
<dbReference type="SUPFAM" id="SSF50475">
    <property type="entry name" value="FMN-binding split barrel"/>
    <property type="match status" value="1"/>
</dbReference>
<protein>
    <submittedName>
        <fullName evidence="3">Uncharacterized protein</fullName>
    </submittedName>
</protein>
<dbReference type="AlphaFoldDB" id="C1ECB6"/>
<dbReference type="InParanoid" id="C1ECB6"/>
<dbReference type="OrthoDB" id="2138282at2759"/>
<dbReference type="KEGG" id="mis:MICPUN_102322"/>
<accession>C1ECB6</accession>
<feature type="domain" description="CREG-like beta-barrel" evidence="2">
    <location>
        <begin position="43"/>
        <end position="189"/>
    </location>
</feature>
<dbReference type="InterPro" id="IPR055343">
    <property type="entry name" value="CREG_beta-barrel"/>
</dbReference>
<evidence type="ECO:0000259" key="2">
    <source>
        <dbReference type="Pfam" id="PF13883"/>
    </source>
</evidence>
<dbReference type="OMA" id="FRMEVIS"/>
<dbReference type="PANTHER" id="PTHR13343:SF29">
    <property type="entry name" value="PYRIDOXAMINE 5'-PHOSPHATE OXIDASE FAMILY PROTEIN"/>
    <property type="match status" value="1"/>
</dbReference>